<dbReference type="PIRSF" id="PIRSF016661">
    <property type="entry name" value="BioY"/>
    <property type="match status" value="1"/>
</dbReference>
<name>A0A5Q2RAT7_9ACTN</name>
<evidence type="ECO:0000256" key="2">
    <source>
        <dbReference type="PIRNR" id="PIRNR016661"/>
    </source>
</evidence>
<proteinExistence type="inferred from homology"/>
<feature type="transmembrane region" description="Helical" evidence="3">
    <location>
        <begin position="55"/>
        <end position="88"/>
    </location>
</feature>
<protein>
    <recommendedName>
        <fullName evidence="2">Biotin transporter</fullName>
    </recommendedName>
</protein>
<keyword evidence="3" id="KW-0812">Transmembrane</keyword>
<comment type="subcellular location">
    <subcellularLocation>
        <location evidence="2">Cell membrane</location>
        <topology evidence="2">Multi-pass membrane protein</topology>
    </subcellularLocation>
</comment>
<feature type="transmembrane region" description="Helical" evidence="3">
    <location>
        <begin position="173"/>
        <end position="190"/>
    </location>
</feature>
<dbReference type="PANTHER" id="PTHR34295">
    <property type="entry name" value="BIOTIN TRANSPORTER BIOY"/>
    <property type="match status" value="1"/>
</dbReference>
<evidence type="ECO:0000313" key="5">
    <source>
        <dbReference type="Proteomes" id="UP000334019"/>
    </source>
</evidence>
<evidence type="ECO:0000256" key="3">
    <source>
        <dbReference type="SAM" id="Phobius"/>
    </source>
</evidence>
<dbReference type="GO" id="GO:0005886">
    <property type="term" value="C:plasma membrane"/>
    <property type="evidence" value="ECO:0007669"/>
    <property type="project" value="UniProtKB-SubCell"/>
</dbReference>
<dbReference type="AlphaFoldDB" id="A0A5Q2RAT7"/>
<keyword evidence="5" id="KW-1185">Reference proteome</keyword>
<feature type="transmembrane region" description="Helical" evidence="3">
    <location>
        <begin position="20"/>
        <end position="43"/>
    </location>
</feature>
<dbReference type="GO" id="GO:0015225">
    <property type="term" value="F:biotin transmembrane transporter activity"/>
    <property type="evidence" value="ECO:0007669"/>
    <property type="project" value="UniProtKB-UniRule"/>
</dbReference>
<keyword evidence="2 3" id="KW-0472">Membrane</keyword>
<comment type="similarity">
    <text evidence="1 2">Belongs to the BioY family.</text>
</comment>
<keyword evidence="3" id="KW-1133">Transmembrane helix</keyword>
<dbReference type="Pfam" id="PF02632">
    <property type="entry name" value="BioY"/>
    <property type="match status" value="1"/>
</dbReference>
<reference evidence="4 5" key="1">
    <citation type="submission" date="2019-11" db="EMBL/GenBank/DDBJ databases">
        <authorList>
            <person name="He Y."/>
        </authorList>
    </citation>
    <scope>NUCLEOTIDE SEQUENCE [LARGE SCALE GENOMIC DNA]</scope>
    <source>
        <strain evidence="4 5">SCSIO 58843</strain>
    </source>
</reference>
<dbReference type="KEGG" id="atq:GH723_02015"/>
<evidence type="ECO:0000256" key="1">
    <source>
        <dbReference type="ARBA" id="ARBA00010692"/>
    </source>
</evidence>
<dbReference type="PANTHER" id="PTHR34295:SF1">
    <property type="entry name" value="BIOTIN TRANSPORTER BIOY"/>
    <property type="match status" value="1"/>
</dbReference>
<keyword evidence="2" id="KW-0813">Transport</keyword>
<feature type="transmembrane region" description="Helical" evidence="3">
    <location>
        <begin position="94"/>
        <end position="119"/>
    </location>
</feature>
<dbReference type="EMBL" id="CP045851">
    <property type="protein sequence ID" value="QGG93979.1"/>
    <property type="molecule type" value="Genomic_DNA"/>
</dbReference>
<organism evidence="4 5">
    <name type="scientific">Actinomarinicola tropica</name>
    <dbReference type="NCBI Taxonomy" id="2789776"/>
    <lineage>
        <taxon>Bacteria</taxon>
        <taxon>Bacillati</taxon>
        <taxon>Actinomycetota</taxon>
        <taxon>Acidimicrobiia</taxon>
        <taxon>Acidimicrobiales</taxon>
        <taxon>Iamiaceae</taxon>
        <taxon>Actinomarinicola</taxon>
    </lineage>
</organism>
<gene>
    <name evidence="4" type="ORF">GH723_02015</name>
</gene>
<dbReference type="Proteomes" id="UP000334019">
    <property type="component" value="Chromosome"/>
</dbReference>
<keyword evidence="2" id="KW-1003">Cell membrane</keyword>
<sequence length="193" mass="19050">MHATVAPTATLADLLPATRLRAVSLVVGAAALTAIGAQISVQIPGTPVPVTLQTFAVLLAGAALGTKLGVASQVLYLAVGAAGAPIYADGEGGWAAATGGTAGYLVGFVVAAAVVGWLAERGHDRRVLTSVPAMLAGSAIIYALGVSWLAHSYDMSASAAIDAGLTPFLGGDLVKLAAAGLLLPGAWALARRD</sequence>
<feature type="transmembrane region" description="Helical" evidence="3">
    <location>
        <begin position="131"/>
        <end position="153"/>
    </location>
</feature>
<dbReference type="RefSeq" id="WP_153758085.1">
    <property type="nucleotide sequence ID" value="NZ_CP045851.1"/>
</dbReference>
<accession>A0A5Q2RAT7</accession>
<evidence type="ECO:0000313" key="4">
    <source>
        <dbReference type="EMBL" id="QGG93979.1"/>
    </source>
</evidence>
<dbReference type="Gene3D" id="1.10.1760.20">
    <property type="match status" value="1"/>
</dbReference>
<dbReference type="InterPro" id="IPR003784">
    <property type="entry name" value="BioY"/>
</dbReference>